<evidence type="ECO:0000313" key="7">
    <source>
        <dbReference type="Proteomes" id="UP001190700"/>
    </source>
</evidence>
<evidence type="ECO:0000256" key="3">
    <source>
        <dbReference type="ARBA" id="ARBA00022989"/>
    </source>
</evidence>
<feature type="transmembrane region" description="Helical" evidence="5">
    <location>
        <begin position="145"/>
        <end position="168"/>
    </location>
</feature>
<protein>
    <recommendedName>
        <fullName evidence="8">Major facilitator superfamily (MFS) profile domain-containing protein</fullName>
    </recommendedName>
</protein>
<dbReference type="PANTHER" id="PTHR10924:SF6">
    <property type="entry name" value="SOLUTE CARRIER FAMILY 49 MEMBER A3"/>
    <property type="match status" value="1"/>
</dbReference>
<dbReference type="InterPro" id="IPR049680">
    <property type="entry name" value="FLVCR1-2_SLC49-like"/>
</dbReference>
<dbReference type="Gene3D" id="1.20.1250.20">
    <property type="entry name" value="MFS general substrate transporter like domains"/>
    <property type="match status" value="2"/>
</dbReference>
<comment type="subcellular location">
    <subcellularLocation>
        <location evidence="1">Membrane</location>
        <topology evidence="1">Multi-pass membrane protein</topology>
    </subcellularLocation>
</comment>
<dbReference type="PANTHER" id="PTHR10924">
    <property type="entry name" value="MAJOR FACILITATOR SUPERFAMILY PROTEIN-RELATED"/>
    <property type="match status" value="1"/>
</dbReference>
<dbReference type="GO" id="GO:0016020">
    <property type="term" value="C:membrane"/>
    <property type="evidence" value="ECO:0007669"/>
    <property type="project" value="UniProtKB-SubCell"/>
</dbReference>
<evidence type="ECO:0000256" key="5">
    <source>
        <dbReference type="SAM" id="Phobius"/>
    </source>
</evidence>
<dbReference type="Pfam" id="PF07690">
    <property type="entry name" value="MFS_1"/>
    <property type="match status" value="1"/>
</dbReference>
<dbReference type="EMBL" id="LGRX02033351">
    <property type="protein sequence ID" value="KAK3241630.1"/>
    <property type="molecule type" value="Genomic_DNA"/>
</dbReference>
<dbReference type="InterPro" id="IPR011701">
    <property type="entry name" value="MFS"/>
</dbReference>
<evidence type="ECO:0000256" key="2">
    <source>
        <dbReference type="ARBA" id="ARBA00022692"/>
    </source>
</evidence>
<evidence type="ECO:0000313" key="6">
    <source>
        <dbReference type="EMBL" id="KAK3241630.1"/>
    </source>
</evidence>
<feature type="transmembrane region" description="Helical" evidence="5">
    <location>
        <begin position="54"/>
        <end position="75"/>
    </location>
</feature>
<feature type="transmembrane region" description="Helical" evidence="5">
    <location>
        <begin position="304"/>
        <end position="321"/>
    </location>
</feature>
<reference evidence="6 7" key="1">
    <citation type="journal article" date="2015" name="Genome Biol. Evol.">
        <title>Comparative Genomics of a Bacterivorous Green Alga Reveals Evolutionary Causalities and Consequences of Phago-Mixotrophic Mode of Nutrition.</title>
        <authorList>
            <person name="Burns J.A."/>
            <person name="Paasch A."/>
            <person name="Narechania A."/>
            <person name="Kim E."/>
        </authorList>
    </citation>
    <scope>NUCLEOTIDE SEQUENCE [LARGE SCALE GENOMIC DNA]</scope>
    <source>
        <strain evidence="6 7">PLY_AMNH</strain>
    </source>
</reference>
<feature type="transmembrane region" description="Helical" evidence="5">
    <location>
        <begin position="180"/>
        <end position="201"/>
    </location>
</feature>
<keyword evidence="4 5" id="KW-0472">Membrane</keyword>
<dbReference type="AlphaFoldDB" id="A0AAE0EWL4"/>
<name>A0AAE0EWL4_9CHLO</name>
<feature type="transmembrane region" description="Helical" evidence="5">
    <location>
        <begin position="272"/>
        <end position="292"/>
    </location>
</feature>
<gene>
    <name evidence="6" type="ORF">CYMTET_48619</name>
</gene>
<feature type="transmembrane region" description="Helical" evidence="5">
    <location>
        <begin position="21"/>
        <end position="42"/>
    </location>
</feature>
<proteinExistence type="predicted"/>
<evidence type="ECO:0000256" key="4">
    <source>
        <dbReference type="ARBA" id="ARBA00023136"/>
    </source>
</evidence>
<accession>A0AAE0EWL4</accession>
<keyword evidence="3 5" id="KW-1133">Transmembrane helix</keyword>
<keyword evidence="2 5" id="KW-0812">Transmembrane</keyword>
<feature type="transmembrane region" description="Helical" evidence="5">
    <location>
        <begin position="213"/>
        <end position="246"/>
    </location>
</feature>
<dbReference type="InterPro" id="IPR036259">
    <property type="entry name" value="MFS_trans_sf"/>
</dbReference>
<comment type="caution">
    <text evidence="6">The sequence shown here is derived from an EMBL/GenBank/DDBJ whole genome shotgun (WGS) entry which is preliminary data.</text>
</comment>
<evidence type="ECO:0008006" key="8">
    <source>
        <dbReference type="Google" id="ProtNLM"/>
    </source>
</evidence>
<sequence length="374" mass="40510">MVGCFIKAGVPGDMSTRIWEIVLGTIFVGAAQPFFQITPPLLVARWFGSKERTAASGVCINANQIGIGFAFVLGPLTVKDKEDIEEYFFWIAMLAAVLCFGTCLQFRSFPPEPPVPASQDTTKSEAQTPMDLFNESHAMWSAPGFAMTVAAFCVSFTNTNVISSFLNALMHPAGYTNNEIGFTGALFQVAIMVGSILLGTLVDETRMYKTATVWLLSATTVVLVLCTYLDFAMIGIAAVAALIMLLGIVDGPLMPISSEAAVEVTYPANENIIMALQMVTGNLVSFCLLPVFHQGTEMARDRQQAFWLLILITVICGVVFLKRFDGKFARARVEGFDFDSFSAREGTKGLYGAVASTLCIEPSQELDDVPPSAF</sequence>
<keyword evidence="7" id="KW-1185">Reference proteome</keyword>
<dbReference type="SUPFAM" id="SSF103473">
    <property type="entry name" value="MFS general substrate transporter"/>
    <property type="match status" value="1"/>
</dbReference>
<dbReference type="Proteomes" id="UP001190700">
    <property type="component" value="Unassembled WGS sequence"/>
</dbReference>
<feature type="transmembrane region" description="Helical" evidence="5">
    <location>
        <begin position="87"/>
        <end position="106"/>
    </location>
</feature>
<organism evidence="6 7">
    <name type="scientific">Cymbomonas tetramitiformis</name>
    <dbReference type="NCBI Taxonomy" id="36881"/>
    <lineage>
        <taxon>Eukaryota</taxon>
        <taxon>Viridiplantae</taxon>
        <taxon>Chlorophyta</taxon>
        <taxon>Pyramimonadophyceae</taxon>
        <taxon>Pyramimonadales</taxon>
        <taxon>Pyramimonadaceae</taxon>
        <taxon>Cymbomonas</taxon>
    </lineage>
</organism>
<dbReference type="GO" id="GO:0022857">
    <property type="term" value="F:transmembrane transporter activity"/>
    <property type="evidence" value="ECO:0007669"/>
    <property type="project" value="InterPro"/>
</dbReference>
<evidence type="ECO:0000256" key="1">
    <source>
        <dbReference type="ARBA" id="ARBA00004141"/>
    </source>
</evidence>